<dbReference type="HOGENOM" id="CLU_188173_0_0_9"/>
<dbReference type="eggNOG" id="COG4584">
    <property type="taxonomic scope" value="Bacteria"/>
</dbReference>
<evidence type="ECO:0000313" key="2">
    <source>
        <dbReference type="EMBL" id="EDS75454.1"/>
    </source>
</evidence>
<keyword evidence="3" id="KW-1185">Reference proteome</keyword>
<dbReference type="EMBL" id="ABIK02000006">
    <property type="protein sequence ID" value="EDS75454.1"/>
    <property type="molecule type" value="Genomic_DNA"/>
</dbReference>
<name>B1C0W9_9FIRM</name>
<evidence type="ECO:0000256" key="1">
    <source>
        <dbReference type="SAM" id="MobiDB-lite"/>
    </source>
</evidence>
<evidence type="ECO:0000313" key="3">
    <source>
        <dbReference type="Proteomes" id="UP000004910"/>
    </source>
</evidence>
<protein>
    <submittedName>
        <fullName evidence="2">Uncharacterized protein</fullName>
    </submittedName>
</protein>
<comment type="caution">
    <text evidence="2">The sequence shown here is derived from an EMBL/GenBank/DDBJ whole genome shotgun (WGS) entry which is preliminary data.</text>
</comment>
<dbReference type="Proteomes" id="UP000004910">
    <property type="component" value="Unassembled WGS sequence"/>
</dbReference>
<gene>
    <name evidence="2" type="ORF">CLOSPI_00850</name>
</gene>
<reference evidence="2" key="1">
    <citation type="submission" date="2008-02" db="EMBL/GenBank/DDBJ databases">
        <authorList>
            <person name="Fulton L."/>
            <person name="Clifton S."/>
            <person name="Fulton B."/>
            <person name="Xu J."/>
            <person name="Minx P."/>
            <person name="Pepin K.H."/>
            <person name="Johnson M."/>
            <person name="Thiruvilangam P."/>
            <person name="Bhonagiri V."/>
            <person name="Nash W.E."/>
            <person name="Mardis E.R."/>
            <person name="Wilson R.K."/>
        </authorList>
    </citation>
    <scope>NUCLEOTIDE SEQUENCE [LARGE SCALE GENOMIC DNA]</scope>
    <source>
        <strain evidence="2">DSM 1552</strain>
    </source>
</reference>
<proteinExistence type="predicted"/>
<dbReference type="AlphaFoldDB" id="B1C0W9"/>
<accession>B1C0W9</accession>
<sequence>MSVLHLSDKYSNERLELSCQIALSKYPSPRYKHLNAILSNNQDKLGKQGNASEERKTTGHLRGAEFYGGKSK</sequence>
<feature type="region of interest" description="Disordered" evidence="1">
    <location>
        <begin position="39"/>
        <end position="72"/>
    </location>
</feature>
<organism evidence="2 3">
    <name type="scientific">Thomasclavelia spiroformis DSM 1552</name>
    <dbReference type="NCBI Taxonomy" id="428126"/>
    <lineage>
        <taxon>Bacteria</taxon>
        <taxon>Bacillati</taxon>
        <taxon>Bacillota</taxon>
        <taxon>Erysipelotrichia</taxon>
        <taxon>Erysipelotrichales</taxon>
        <taxon>Coprobacillaceae</taxon>
        <taxon>Thomasclavelia</taxon>
    </lineage>
</organism>
<dbReference type="STRING" id="428126.CLOSPI_00850"/>
<reference evidence="2" key="2">
    <citation type="submission" date="2014-06" db="EMBL/GenBank/DDBJ databases">
        <title>Draft genome sequence of Clostridium spiroforme (DSM 1552).</title>
        <authorList>
            <person name="Sudarsanam P."/>
            <person name="Ley R."/>
            <person name="Guruge J."/>
            <person name="Turnbaugh P.J."/>
            <person name="Mahowald M."/>
            <person name="Liep D."/>
            <person name="Gordon J."/>
        </authorList>
    </citation>
    <scope>NUCLEOTIDE SEQUENCE</scope>
    <source>
        <strain evidence="2">DSM 1552</strain>
    </source>
</reference>